<accession>A0ABW3SN94</accession>
<dbReference type="InterPro" id="IPR013783">
    <property type="entry name" value="Ig-like_fold"/>
</dbReference>
<gene>
    <name evidence="4" type="ORF">ACFQ2O_08065</name>
</gene>
<reference evidence="5" key="1">
    <citation type="journal article" date="2019" name="Int. J. Syst. Evol. Microbiol.">
        <title>The Global Catalogue of Microorganisms (GCM) 10K type strain sequencing project: providing services to taxonomists for standard genome sequencing and annotation.</title>
        <authorList>
            <consortium name="The Broad Institute Genomics Platform"/>
            <consortium name="The Broad Institute Genome Sequencing Center for Infectious Disease"/>
            <person name="Wu L."/>
            <person name="Ma J."/>
        </authorList>
    </citation>
    <scope>NUCLEOTIDE SEQUENCE [LARGE SCALE GENOMIC DNA]</scope>
    <source>
        <strain evidence="5">JCM 31319</strain>
    </source>
</reference>
<dbReference type="InterPro" id="IPR003790">
    <property type="entry name" value="GHL10"/>
</dbReference>
<evidence type="ECO:0000256" key="1">
    <source>
        <dbReference type="ARBA" id="ARBA00022729"/>
    </source>
</evidence>
<dbReference type="InterPro" id="IPR052177">
    <property type="entry name" value="Divisome_Glycosyl_Hydrolase"/>
</dbReference>
<name>A0ABW3SN94_9BACT</name>
<proteinExistence type="predicted"/>
<dbReference type="Gene3D" id="2.60.40.10">
    <property type="entry name" value="Immunoglobulins"/>
    <property type="match status" value="1"/>
</dbReference>
<evidence type="ECO:0000313" key="5">
    <source>
        <dbReference type="Proteomes" id="UP001597094"/>
    </source>
</evidence>
<evidence type="ECO:0000313" key="4">
    <source>
        <dbReference type="EMBL" id="MFD1186153.1"/>
    </source>
</evidence>
<organism evidence="4 5">
    <name type="scientific">Pontibacter rugosus</name>
    <dbReference type="NCBI Taxonomy" id="1745966"/>
    <lineage>
        <taxon>Bacteria</taxon>
        <taxon>Pseudomonadati</taxon>
        <taxon>Bacteroidota</taxon>
        <taxon>Cytophagia</taxon>
        <taxon>Cytophagales</taxon>
        <taxon>Hymenobacteraceae</taxon>
        <taxon>Pontibacter</taxon>
    </lineage>
</organism>
<dbReference type="PANTHER" id="PTHR43405">
    <property type="entry name" value="GLYCOSYL HYDROLASE DIGH"/>
    <property type="match status" value="1"/>
</dbReference>
<dbReference type="Gene3D" id="3.20.20.80">
    <property type="entry name" value="Glycosidases"/>
    <property type="match status" value="1"/>
</dbReference>
<evidence type="ECO:0000259" key="3">
    <source>
        <dbReference type="Pfam" id="PF02638"/>
    </source>
</evidence>
<sequence length="524" mass="60581">MLILLKKQRAFYSLFLLLLNFAVLAQTPSPKREFRAVWIASVANIDWPAQKGLSTEAQQKAFTAILDDHQKNGMNAVIVQIRPAADALYRSQLEPWSEWLTGKQGKELSSPYDPLDFMLTQSHQHGMEFHAWFNPYRATFDAKAITAPDHITRRKPEWFIKYDGKLLFNPGIPEVRTYITSVIMDVVRRYDIDGVHFDDYFYPYPVANTAFADDSTFTRYNNGFRNKNDWRRNNVDLLIKGISDSINAVKPYVKFGISPFGVWKNKAEDPAGSATRAGAPTYSTLYADTRKWMQLGWIDYLVPQVYWHIGHKAADYKTIVEWWSLNSFNRHLYIGHSAYKVGTDANAAWQDSNEIPRQLRLNRSLPAVGGSVYFSSKSVLKNTNHMQDSLRSYYCYPALVPLMNWKQAKPLPPTTIVRAQQTTKGVYLQWQPVADARYYLIYRLEKDRFCDTPIWNKQYWEPFHAELNNPARIVAKVFSNTTRYLDVAPLEEGKYTYVVTTLDRLQNESAPSQSVTLTYKKYSL</sequence>
<protein>
    <submittedName>
        <fullName evidence="4">Family 10 glycosylhydrolase</fullName>
    </submittedName>
</protein>
<dbReference type="InterPro" id="IPR017853">
    <property type="entry name" value="GH"/>
</dbReference>
<dbReference type="SUPFAM" id="SSF51445">
    <property type="entry name" value="(Trans)glycosidases"/>
    <property type="match status" value="1"/>
</dbReference>
<dbReference type="PANTHER" id="PTHR43405:SF1">
    <property type="entry name" value="GLYCOSYL HYDROLASE DIGH"/>
    <property type="match status" value="1"/>
</dbReference>
<dbReference type="Pfam" id="PF02638">
    <property type="entry name" value="GHL10"/>
    <property type="match status" value="1"/>
</dbReference>
<keyword evidence="1 2" id="KW-0732">Signal</keyword>
<feature type="chain" id="PRO_5047187095" evidence="2">
    <location>
        <begin position="26"/>
        <end position="524"/>
    </location>
</feature>
<feature type="domain" description="Glycosyl hydrolase-like 10" evidence="3">
    <location>
        <begin position="33"/>
        <end position="349"/>
    </location>
</feature>
<evidence type="ECO:0000256" key="2">
    <source>
        <dbReference type="SAM" id="SignalP"/>
    </source>
</evidence>
<dbReference type="RefSeq" id="WP_377525378.1">
    <property type="nucleotide sequence ID" value="NZ_JBHTLD010000054.1"/>
</dbReference>
<keyword evidence="5" id="KW-1185">Reference proteome</keyword>
<comment type="caution">
    <text evidence="4">The sequence shown here is derived from an EMBL/GenBank/DDBJ whole genome shotgun (WGS) entry which is preliminary data.</text>
</comment>
<dbReference type="EMBL" id="JBHTLD010000054">
    <property type="protein sequence ID" value="MFD1186153.1"/>
    <property type="molecule type" value="Genomic_DNA"/>
</dbReference>
<feature type="signal peptide" evidence="2">
    <location>
        <begin position="1"/>
        <end position="25"/>
    </location>
</feature>
<dbReference type="Proteomes" id="UP001597094">
    <property type="component" value="Unassembled WGS sequence"/>
</dbReference>